<gene>
    <name evidence="3" type="primary">LOC110213012</name>
</gene>
<dbReference type="GeneID" id="110213012"/>
<dbReference type="KEGG" id="pcw:110213012"/>
<organism evidence="2 3">
    <name type="scientific">Phascolarctos cinereus</name>
    <name type="common">Koala</name>
    <dbReference type="NCBI Taxonomy" id="38626"/>
    <lineage>
        <taxon>Eukaryota</taxon>
        <taxon>Metazoa</taxon>
        <taxon>Chordata</taxon>
        <taxon>Craniata</taxon>
        <taxon>Vertebrata</taxon>
        <taxon>Euteleostomi</taxon>
        <taxon>Mammalia</taxon>
        <taxon>Metatheria</taxon>
        <taxon>Diprotodontia</taxon>
        <taxon>Phascolarctidae</taxon>
        <taxon>Phascolarctos</taxon>
    </lineage>
</organism>
<dbReference type="RefSeq" id="XP_020848856.1">
    <property type="nucleotide sequence ID" value="XM_020993197.1"/>
</dbReference>
<name>A0A6P5KZN8_PHACI</name>
<evidence type="ECO:0000313" key="3">
    <source>
        <dbReference type="RefSeq" id="XP_020848856.1"/>
    </source>
</evidence>
<proteinExistence type="predicted"/>
<reference evidence="3" key="1">
    <citation type="submission" date="2025-08" db="UniProtKB">
        <authorList>
            <consortium name="RefSeq"/>
        </authorList>
    </citation>
    <scope>IDENTIFICATION</scope>
    <source>
        <tissue evidence="3">Spleen</tissue>
    </source>
</reference>
<accession>A0A6P5KZN8</accession>
<dbReference type="InParanoid" id="A0A6P5KZN8"/>
<keyword evidence="2" id="KW-1185">Reference proteome</keyword>
<evidence type="ECO:0000313" key="2">
    <source>
        <dbReference type="Proteomes" id="UP000515140"/>
    </source>
</evidence>
<sequence length="260" mass="28566">MSSAKEPEAKFILPPNPSYLETGSDELPLSPDRFGFFSGWLDERHRTTGWGVLLQLAGTCYTASPWEGHLQLKLPEGRFSPTSKPSHDRRPQGQVLPSSVLRKLAERPQLPVREVAALHTLILGACKARPASKSLLTTKGLFEKAVEQPDSLGLQSKSPLAPFPAPTLIPHLRLLLTYSGFLFRGEQSGEEMGALLGFRPEAELGIAEEGGWLPSAYSTRAEEVCGARDLEPGVPRHGSCVTLDKFLNILNLVFIFKTRR</sequence>
<feature type="region of interest" description="Disordered" evidence="1">
    <location>
        <begin position="75"/>
        <end position="95"/>
    </location>
</feature>
<dbReference type="Proteomes" id="UP000515140">
    <property type="component" value="Unplaced"/>
</dbReference>
<dbReference type="AlphaFoldDB" id="A0A6P5KZN8"/>
<evidence type="ECO:0000256" key="1">
    <source>
        <dbReference type="SAM" id="MobiDB-lite"/>
    </source>
</evidence>
<protein>
    <submittedName>
        <fullName evidence="3">Uncharacterized protein LOC110213012</fullName>
    </submittedName>
</protein>